<evidence type="ECO:0000313" key="1">
    <source>
        <dbReference type="EMBL" id="KAI9908359.1"/>
    </source>
</evidence>
<dbReference type="EMBL" id="CM047587">
    <property type="protein sequence ID" value="KAI9908359.1"/>
    <property type="molecule type" value="Genomic_DNA"/>
</dbReference>
<name>A0ACC0VQZ2_9STRA</name>
<evidence type="ECO:0000313" key="2">
    <source>
        <dbReference type="Proteomes" id="UP001163321"/>
    </source>
</evidence>
<organism evidence="1 2">
    <name type="scientific">Peronosclerospora sorghi</name>
    <dbReference type="NCBI Taxonomy" id="230839"/>
    <lineage>
        <taxon>Eukaryota</taxon>
        <taxon>Sar</taxon>
        <taxon>Stramenopiles</taxon>
        <taxon>Oomycota</taxon>
        <taxon>Peronosporomycetes</taxon>
        <taxon>Peronosporales</taxon>
        <taxon>Peronosporaceae</taxon>
        <taxon>Peronosclerospora</taxon>
    </lineage>
</organism>
<gene>
    <name evidence="1" type="ORF">PsorP6_003612</name>
</gene>
<protein>
    <submittedName>
        <fullName evidence="1">Uncharacterized protein</fullName>
    </submittedName>
</protein>
<keyword evidence="2" id="KW-1185">Reference proteome</keyword>
<dbReference type="Proteomes" id="UP001163321">
    <property type="component" value="Chromosome 8"/>
</dbReference>
<accession>A0ACC0VQZ2</accession>
<reference evidence="1 2" key="1">
    <citation type="journal article" date="2022" name="bioRxiv">
        <title>The genome of the oomycete Peronosclerospora sorghi, a cosmopolitan pathogen of maize and sorghum, is inflated with dispersed pseudogenes.</title>
        <authorList>
            <person name="Fletcher K."/>
            <person name="Martin F."/>
            <person name="Isakeit T."/>
            <person name="Cavanaugh K."/>
            <person name="Magill C."/>
            <person name="Michelmore R."/>
        </authorList>
    </citation>
    <scope>NUCLEOTIDE SEQUENCE [LARGE SCALE GENOMIC DNA]</scope>
    <source>
        <strain evidence="1">P6</strain>
    </source>
</reference>
<comment type="caution">
    <text evidence="1">The sequence shown here is derived from an EMBL/GenBank/DDBJ whole genome shotgun (WGS) entry which is preliminary data.</text>
</comment>
<proteinExistence type="predicted"/>
<sequence>MPQAVPFVPPVWASVLRQPPPKRLRLGHFPTPIFPFSPPGLPKGMRMFIKREDFSGMETSGNKIRKLEFLLAEAQKQKADCVVTCGGIQSNHCRATAAAARMLGLESYLLLRTNKPDEDPGLAGNVLFDRMFDANLIQMSRQEYGRYGSVAMIKRTCDRLRREGRYPYAIPVGGSNGLGTWGYIEAIDELNNQLEVYLNNQAGNHVGGEQLKPVLLQEYELPITDIAFASGSGGTAAGIGLGSYLYAKASPNAALNFDTKIPGTSVLIDVYSSLL</sequence>